<keyword evidence="2" id="KW-1185">Reference proteome</keyword>
<sequence length="100" mass="10978">MQNLLNPVEDLVQVLKTPIKLAERSSLNRQGNSVDIASGRRIAVNDGYILTVKPQGVEVSGGDDPYDTFAKTDCQTELCQGFVRQADFFCISMAAFHNIS</sequence>
<name>N2AC38_9FIRM</name>
<evidence type="ECO:0000313" key="2">
    <source>
        <dbReference type="Proteomes" id="UP000012589"/>
    </source>
</evidence>
<dbReference type="EMBL" id="AQFT01000124">
    <property type="protein sequence ID" value="EMZ21969.1"/>
    <property type="molecule type" value="Genomic_DNA"/>
</dbReference>
<dbReference type="AlphaFoldDB" id="N2AC38"/>
<evidence type="ECO:0000313" key="1">
    <source>
        <dbReference type="EMBL" id="EMZ21969.1"/>
    </source>
</evidence>
<proteinExistence type="predicted"/>
<organism evidence="1 2">
    <name type="scientific">Eubacterium plexicaudatum ASF492</name>
    <dbReference type="NCBI Taxonomy" id="1235802"/>
    <lineage>
        <taxon>Bacteria</taxon>
        <taxon>Bacillati</taxon>
        <taxon>Bacillota</taxon>
        <taxon>Clostridia</taxon>
        <taxon>Eubacteriales</taxon>
        <taxon>Eubacteriaceae</taxon>
        <taxon>Eubacterium</taxon>
    </lineage>
</organism>
<dbReference type="Proteomes" id="UP000012589">
    <property type="component" value="Unassembled WGS sequence"/>
</dbReference>
<protein>
    <submittedName>
        <fullName evidence="1">Uncharacterized protein</fullName>
    </submittedName>
</protein>
<gene>
    <name evidence="1" type="ORF">C823_04056</name>
</gene>
<comment type="caution">
    <text evidence="1">The sequence shown here is derived from an EMBL/GenBank/DDBJ whole genome shotgun (WGS) entry which is preliminary data.</text>
</comment>
<reference evidence="1 2" key="1">
    <citation type="journal article" date="2014" name="Genome Announc.">
        <title>Draft genome sequences of the altered schaedler flora, a defined bacterial community from gnotobiotic mice.</title>
        <authorList>
            <person name="Wannemuehler M.J."/>
            <person name="Overstreet A.M."/>
            <person name="Ward D.V."/>
            <person name="Phillips G.J."/>
        </authorList>
    </citation>
    <scope>NUCLEOTIDE SEQUENCE [LARGE SCALE GENOMIC DNA]</scope>
    <source>
        <strain evidence="1 2">ASF492</strain>
    </source>
</reference>
<accession>N2AC38</accession>
<dbReference type="HOGENOM" id="CLU_2301631_0_0_9"/>